<dbReference type="STRING" id="908337.HMPREF9257_0965"/>
<dbReference type="CDD" id="cd06580">
    <property type="entry name" value="TM_PBP1_transp_TpRbsC_like"/>
    <property type="match status" value="1"/>
</dbReference>
<keyword evidence="8" id="KW-1185">Reference proteome</keyword>
<feature type="transmembrane region" description="Helical" evidence="6">
    <location>
        <begin position="76"/>
        <end position="98"/>
    </location>
</feature>
<evidence type="ECO:0000313" key="8">
    <source>
        <dbReference type="Proteomes" id="UP000005990"/>
    </source>
</evidence>
<dbReference type="Proteomes" id="UP000005990">
    <property type="component" value="Unassembled WGS sequence"/>
</dbReference>
<protein>
    <submittedName>
        <fullName evidence="7">Branched-chain amino acid ABC transporter, permease protein</fullName>
    </submittedName>
</protein>
<keyword evidence="2" id="KW-1003">Cell membrane</keyword>
<comment type="caution">
    <text evidence="7">The sequence shown here is derived from an EMBL/GenBank/DDBJ whole genome shotgun (WGS) entry which is preliminary data.</text>
</comment>
<proteinExistence type="predicted"/>
<evidence type="ECO:0000313" key="7">
    <source>
        <dbReference type="EMBL" id="EFR32029.1"/>
    </source>
</evidence>
<organism evidence="7 8">
    <name type="scientific">Eremococcus coleocola ACS-139-V-Col8</name>
    <dbReference type="NCBI Taxonomy" id="908337"/>
    <lineage>
        <taxon>Bacteria</taxon>
        <taxon>Bacillati</taxon>
        <taxon>Bacillota</taxon>
        <taxon>Bacilli</taxon>
        <taxon>Lactobacillales</taxon>
        <taxon>Aerococcaceae</taxon>
        <taxon>Eremococcus</taxon>
    </lineage>
</organism>
<evidence type="ECO:0000256" key="6">
    <source>
        <dbReference type="SAM" id="Phobius"/>
    </source>
</evidence>
<comment type="subcellular location">
    <subcellularLocation>
        <location evidence="1">Cell membrane</location>
        <topology evidence="1">Multi-pass membrane protein</topology>
    </subcellularLocation>
</comment>
<feature type="transmembrane region" description="Helical" evidence="6">
    <location>
        <begin position="49"/>
        <end position="70"/>
    </location>
</feature>
<evidence type="ECO:0000256" key="1">
    <source>
        <dbReference type="ARBA" id="ARBA00004651"/>
    </source>
</evidence>
<name>E4KLY2_9LACT</name>
<evidence type="ECO:0000256" key="5">
    <source>
        <dbReference type="ARBA" id="ARBA00023136"/>
    </source>
</evidence>
<keyword evidence="5 6" id="KW-0472">Membrane</keyword>
<dbReference type="GO" id="GO:0022857">
    <property type="term" value="F:transmembrane transporter activity"/>
    <property type="evidence" value="ECO:0007669"/>
    <property type="project" value="InterPro"/>
</dbReference>
<feature type="transmembrane region" description="Helical" evidence="6">
    <location>
        <begin position="238"/>
        <end position="258"/>
    </location>
</feature>
<feature type="transmembrane region" description="Helical" evidence="6">
    <location>
        <begin position="105"/>
        <end position="132"/>
    </location>
</feature>
<gene>
    <name evidence="7" type="ORF">HMPREF9257_0965</name>
</gene>
<dbReference type="InterPro" id="IPR001851">
    <property type="entry name" value="ABC_transp_permease"/>
</dbReference>
<accession>E4KLY2</accession>
<evidence type="ECO:0000256" key="3">
    <source>
        <dbReference type="ARBA" id="ARBA00022692"/>
    </source>
</evidence>
<evidence type="ECO:0000256" key="2">
    <source>
        <dbReference type="ARBA" id="ARBA00022475"/>
    </source>
</evidence>
<dbReference type="PANTHER" id="PTHR47089">
    <property type="entry name" value="ABC TRANSPORTER, PERMEASE PROTEIN"/>
    <property type="match status" value="1"/>
</dbReference>
<feature type="transmembrane region" description="Helical" evidence="6">
    <location>
        <begin position="279"/>
        <end position="302"/>
    </location>
</feature>
<keyword evidence="4 6" id="KW-1133">Transmembrane helix</keyword>
<dbReference type="PANTHER" id="PTHR47089:SF1">
    <property type="entry name" value="GUANOSINE ABC TRANSPORTER PERMEASE PROTEIN NUPP"/>
    <property type="match status" value="1"/>
</dbReference>
<feature type="transmembrane region" description="Helical" evidence="6">
    <location>
        <begin position="6"/>
        <end position="29"/>
    </location>
</feature>
<sequence length="363" mass="38532">MENKKVSFLVPILSVVIGLLFGALIMIIFKYNPLEGYTALVKGALGTPFYIGQTIRAATPLIFTGLGFAVAYTAGFFNIGLSGQALWGWMISVWIGLLMPEAPKLIVLPLAIIGGALAGALWAAIAGVLKAFFNTSEVIVTIMLNYISVYSVDYIIRNVLTDRADRTPALAENASLKAQWMTDLTQFSTIHTGIFLALIFGIIVYIVMNKTTLGFELKAVGLNKHASNYAGMNAKRNIIMAMVLSGGLAGLGGVMNGLGEYGYIFLTNGVSPSIGFDGMAVALLGALNPLGTIFAAFLFGALKTGGTSMPLQSGVPSEVVDIVIASIIFFVGSSYVITYFLDKRKKAPVVGNQTIVEQGGENK</sequence>
<dbReference type="RefSeq" id="WP_006417512.1">
    <property type="nucleotide sequence ID" value="NZ_AENN01000001.1"/>
</dbReference>
<evidence type="ECO:0000256" key="4">
    <source>
        <dbReference type="ARBA" id="ARBA00022989"/>
    </source>
</evidence>
<dbReference type="Pfam" id="PF02653">
    <property type="entry name" value="BPD_transp_2"/>
    <property type="match status" value="1"/>
</dbReference>
<dbReference type="OrthoDB" id="45037at2"/>
<dbReference type="eggNOG" id="COG4603">
    <property type="taxonomic scope" value="Bacteria"/>
</dbReference>
<reference evidence="7 8" key="1">
    <citation type="submission" date="2010-10" db="EMBL/GenBank/DDBJ databases">
        <authorList>
            <person name="Durkin A.S."/>
            <person name="Madupu R."/>
            <person name="Torralba M."/>
            <person name="Gillis M."/>
            <person name="Methe B."/>
            <person name="Sutton G."/>
            <person name="Nelson K.E."/>
        </authorList>
    </citation>
    <scope>NUCLEOTIDE SEQUENCE [LARGE SCALE GENOMIC DNA]</scope>
    <source>
        <strain evidence="7 8">ACS-139-V-Col8</strain>
    </source>
</reference>
<dbReference type="EMBL" id="AENN01000001">
    <property type="protein sequence ID" value="EFR32029.1"/>
    <property type="molecule type" value="Genomic_DNA"/>
</dbReference>
<feature type="transmembrane region" description="Helical" evidence="6">
    <location>
        <begin position="187"/>
        <end position="208"/>
    </location>
</feature>
<dbReference type="GO" id="GO:0005886">
    <property type="term" value="C:plasma membrane"/>
    <property type="evidence" value="ECO:0007669"/>
    <property type="project" value="UniProtKB-SubCell"/>
</dbReference>
<feature type="transmembrane region" description="Helical" evidence="6">
    <location>
        <begin position="322"/>
        <end position="341"/>
    </location>
</feature>
<dbReference type="AlphaFoldDB" id="E4KLY2"/>
<keyword evidence="3 6" id="KW-0812">Transmembrane</keyword>